<name>V9Z3K8_9ACTN</name>
<dbReference type="InterPro" id="IPR016024">
    <property type="entry name" value="ARM-type_fold"/>
</dbReference>
<dbReference type="EMBL" id="KF602047">
    <property type="protein sequence ID" value="AHE38708.1"/>
    <property type="molecule type" value="Genomic_DNA"/>
</dbReference>
<sequence length="625" mass="68262">MRVVNDRHEPQADPQLAFGEFLHAQAAEAGMGADKIARAFEAAALRQQEQLRTRREAGEAAELPAHPISEMAASKSHIDRLFKGRAHPKPPFPFTLQFLKITNSAAGLSAEEHQMRWKRARFLLQAMSDAPVPPRPVSALAPRSDTEERRGDAVAILRLEVDLERARHTETRLRYALRDHDVLLSTLLQIVSTLREIIASNDVRELQARRIPAKLAQVRDETRQALDHKATAQQEADRATARIRVLEDLWSRARAEAQRLASHPDAAGLALSHVDPQQAPPPILAGDLLTGPALNDIGVALAKAHEVNLREEEVVQELQSVITPQGDSLEPAEELTVLISATRLSDPGARRTALAALATGWSHDPVAREAVTRLADDLDEAVRIAAVGALAEGWSGDSDVRDAVLRHINDPDENVRWAAVRALAVGWPGDDDGRKAVANLTWGENEDTRRVAIEALAEGWGGEPAALECVSRRTRDTNAKVQEAAFVALAKGWAGSAAAADVVLGHVHSRDRRTSRLAIRALADGWGHNMKSLNVLRRLAKDPHTDTRQAAISALAKGWAGDRLVLSFVLRLATHPDWTTRRTVIYALASGWPKESEALRAVIGLTADMDENVRETASEVLGTVF</sequence>
<organism evidence="1">
    <name type="scientific">Streptomyces sp. FR1</name>
    <dbReference type="NCBI Taxonomy" id="349971"/>
    <lineage>
        <taxon>Bacteria</taxon>
        <taxon>Bacillati</taxon>
        <taxon>Actinomycetota</taxon>
        <taxon>Actinomycetes</taxon>
        <taxon>Kitasatosporales</taxon>
        <taxon>Streptomycetaceae</taxon>
        <taxon>Streptomyces</taxon>
    </lineage>
</organism>
<geneLocation type="plasmid" evidence="1">
    <name>pFRL2</name>
</geneLocation>
<dbReference type="RefSeq" id="WP_024126090.1">
    <property type="nucleotide sequence ID" value="NC_023282.1"/>
</dbReference>
<gene>
    <name evidence="1" type="ORF">pFRL2_33</name>
</gene>
<proteinExistence type="predicted"/>
<accession>V9Z3K8</accession>
<dbReference type="InterPro" id="IPR011989">
    <property type="entry name" value="ARM-like"/>
</dbReference>
<protein>
    <submittedName>
        <fullName evidence="1">Putative signal transduction protein</fullName>
    </submittedName>
</protein>
<dbReference type="AlphaFoldDB" id="V9Z3K8"/>
<dbReference type="Pfam" id="PF13646">
    <property type="entry name" value="HEAT_2"/>
    <property type="match status" value="2"/>
</dbReference>
<dbReference type="SUPFAM" id="SSF48371">
    <property type="entry name" value="ARM repeat"/>
    <property type="match status" value="1"/>
</dbReference>
<evidence type="ECO:0000313" key="1">
    <source>
        <dbReference type="EMBL" id="AHE38708.1"/>
    </source>
</evidence>
<dbReference type="Gene3D" id="1.25.10.10">
    <property type="entry name" value="Leucine-rich Repeat Variant"/>
    <property type="match status" value="2"/>
</dbReference>
<keyword evidence="1" id="KW-0614">Plasmid</keyword>
<reference evidence="1" key="1">
    <citation type="submission" date="2013-09" db="EMBL/GenBank/DDBJ databases">
        <title>Complete nucleotide sequence of Streptomyces linear plasmid pFRL2.</title>
        <authorList>
            <person name="Chen Z."/>
            <person name="Fang P."/>
            <person name="Qin Z."/>
        </authorList>
    </citation>
    <scope>NUCLEOTIDE SEQUENCE</scope>
    <source>
        <plasmid evidence="1">pFRL2</plasmid>
    </source>
</reference>